<dbReference type="InterPro" id="IPR006805">
    <property type="entry name" value="Anth_synth_I_N"/>
</dbReference>
<keyword evidence="9 15" id="KW-0822">Tryptophan biosynthesis</keyword>
<comment type="caution">
    <text evidence="18">The sequence shown here is derived from an EMBL/GenBank/DDBJ whole genome shotgun (WGS) entry which is preliminary data.</text>
</comment>
<dbReference type="SUPFAM" id="SSF56322">
    <property type="entry name" value="ADC synthase"/>
    <property type="match status" value="1"/>
</dbReference>
<sequence length="466" mass="52738">MPTKTNHQILKLNADTLTPIELYKRLTGNKKFLLESTFQHETKGKYSFIGCNPYQEIIGDGKQTTVVDSKKNTVTKINQDALTYVEQHLPCIEIDLPLPFYGGAIGYIGYDAIRCVEDIGENLPDDLEMPDIHLMLYQEIIVFDHTSESVYIVAIQLPDDQSTDLSKRIDSMKEQILQPTATTDQGTTTFHFYPEIERKHFEQNVEIAKQHIERGDIFQVVLSQRMKANVHGDSFSFYRQLRKVNPSPYMFYIDFEDYLLLGASPESLIQTSGKTVMTNPIAGTRPRGKTALQDEQHMKELLNDEKEIAEHRMLVDLSRNDLGRICAIGSITIPTYMVVEKYQHVMHIVSEVHGELRDDTTSFDALKSCLPAGTVSGAPKIRAMQIINDLEDKQRGVYGGGVGFISFNHDLTIALAIRSLVIKEDYAYLQTGAGIVYDSKPNKEYEETLFKAQSLMEVPAHDSISR</sequence>
<comment type="cofactor">
    <cofactor evidence="1 15">
        <name>Mg(2+)</name>
        <dbReference type="ChEBI" id="CHEBI:18420"/>
    </cofactor>
</comment>
<dbReference type="PRINTS" id="PR00095">
    <property type="entry name" value="ANTSNTHASEI"/>
</dbReference>
<dbReference type="OrthoDB" id="9803598at2"/>
<comment type="catalytic activity">
    <reaction evidence="14 15">
        <text>chorismate + L-glutamine = anthranilate + pyruvate + L-glutamate + H(+)</text>
        <dbReference type="Rhea" id="RHEA:21732"/>
        <dbReference type="ChEBI" id="CHEBI:15361"/>
        <dbReference type="ChEBI" id="CHEBI:15378"/>
        <dbReference type="ChEBI" id="CHEBI:16567"/>
        <dbReference type="ChEBI" id="CHEBI:29748"/>
        <dbReference type="ChEBI" id="CHEBI:29985"/>
        <dbReference type="ChEBI" id="CHEBI:58359"/>
        <dbReference type="EC" id="4.1.3.27"/>
    </reaction>
</comment>
<organism evidence="18 19">
    <name type="scientific">Virgibacillus massiliensis</name>
    <dbReference type="NCBI Taxonomy" id="1462526"/>
    <lineage>
        <taxon>Bacteria</taxon>
        <taxon>Bacillati</taxon>
        <taxon>Bacillota</taxon>
        <taxon>Bacilli</taxon>
        <taxon>Bacillales</taxon>
        <taxon>Bacillaceae</taxon>
        <taxon>Virgibacillus</taxon>
    </lineage>
</organism>
<keyword evidence="19" id="KW-1185">Reference proteome</keyword>
<dbReference type="EMBL" id="CCDP010000002">
    <property type="protein sequence ID" value="CDQ41050.1"/>
    <property type="molecule type" value="Genomic_DNA"/>
</dbReference>
<feature type="domain" description="Anthranilate synthase component I N-terminal" evidence="17">
    <location>
        <begin position="15"/>
        <end position="152"/>
    </location>
</feature>
<evidence type="ECO:0000256" key="11">
    <source>
        <dbReference type="ARBA" id="ARBA00023141"/>
    </source>
</evidence>
<dbReference type="GO" id="GO:0046872">
    <property type="term" value="F:metal ion binding"/>
    <property type="evidence" value="ECO:0007669"/>
    <property type="project" value="UniProtKB-KW"/>
</dbReference>
<dbReference type="Pfam" id="PF00425">
    <property type="entry name" value="Chorismate_bind"/>
    <property type="match status" value="1"/>
</dbReference>
<keyword evidence="10 15" id="KW-0460">Magnesium</keyword>
<dbReference type="Proteomes" id="UP000028875">
    <property type="component" value="Unassembled WGS sequence"/>
</dbReference>
<evidence type="ECO:0000256" key="13">
    <source>
        <dbReference type="ARBA" id="ARBA00025634"/>
    </source>
</evidence>
<name>A0A024QFT7_9BACI</name>
<evidence type="ECO:0000313" key="18">
    <source>
        <dbReference type="EMBL" id="CDQ41050.1"/>
    </source>
</evidence>
<keyword evidence="8 15" id="KW-0479">Metal-binding</keyword>
<dbReference type="InterPro" id="IPR015890">
    <property type="entry name" value="Chorismate_C"/>
</dbReference>
<evidence type="ECO:0000256" key="4">
    <source>
        <dbReference type="ARBA" id="ARBA00011575"/>
    </source>
</evidence>
<dbReference type="Gene3D" id="3.60.120.10">
    <property type="entry name" value="Anthranilate synthase"/>
    <property type="match status" value="1"/>
</dbReference>
<dbReference type="EC" id="4.1.3.27" evidence="5 15"/>
<dbReference type="InterPro" id="IPR005256">
    <property type="entry name" value="Anth_synth_I_PabB"/>
</dbReference>
<reference evidence="18 19" key="1">
    <citation type="submission" date="2014-03" db="EMBL/GenBank/DDBJ databases">
        <authorList>
            <person name="Urmite Genomes U."/>
        </authorList>
    </citation>
    <scope>NUCLEOTIDE SEQUENCE [LARGE SCALE GENOMIC DNA]</scope>
    <source>
        <strain evidence="18 19">Vm-5</strain>
    </source>
</reference>
<comment type="function">
    <text evidence="13 15">Part of a heterotetrameric complex that catalyzes the two-step biosynthesis of anthranilate, an intermediate in the biosynthesis of L-tryptophan. In the first step, the glutamine-binding beta subunit (TrpG) of anthranilate synthase (AS) provides the glutamine amidotransferase activity which generates ammonia as a substrate that, along with chorismate, is used in the second step, catalyzed by the large alpha subunit of AS (TrpE) to produce anthranilate. In the absence of TrpG, TrpE can synthesize anthranilate directly from chorismate and high concentrations of ammonia.</text>
</comment>
<dbReference type="RefSeq" id="WP_021288734.1">
    <property type="nucleotide sequence ID" value="NZ_BNER01000007.1"/>
</dbReference>
<dbReference type="Pfam" id="PF04715">
    <property type="entry name" value="Anth_synt_I_N"/>
    <property type="match status" value="1"/>
</dbReference>
<evidence type="ECO:0000256" key="12">
    <source>
        <dbReference type="ARBA" id="ARBA00023239"/>
    </source>
</evidence>
<dbReference type="InterPro" id="IPR005801">
    <property type="entry name" value="ADC_synthase"/>
</dbReference>
<comment type="similarity">
    <text evidence="3 15">Belongs to the anthranilate synthase component I family.</text>
</comment>
<dbReference type="GO" id="GO:0004049">
    <property type="term" value="F:anthranilate synthase activity"/>
    <property type="evidence" value="ECO:0007669"/>
    <property type="project" value="UniProtKB-EC"/>
</dbReference>
<accession>A0A024QFT7</accession>
<evidence type="ECO:0000313" key="19">
    <source>
        <dbReference type="Proteomes" id="UP000028875"/>
    </source>
</evidence>
<evidence type="ECO:0000256" key="14">
    <source>
        <dbReference type="ARBA" id="ARBA00047683"/>
    </source>
</evidence>
<evidence type="ECO:0000256" key="9">
    <source>
        <dbReference type="ARBA" id="ARBA00022822"/>
    </source>
</evidence>
<dbReference type="AlphaFoldDB" id="A0A024QFT7"/>
<reference evidence="19" key="2">
    <citation type="submission" date="2014-05" db="EMBL/GenBank/DDBJ databases">
        <title>Draft genome sequence of Virgibacillus massiliensis Vm-5.</title>
        <authorList>
            <person name="Khelaifia S."/>
            <person name="Croce O."/>
            <person name="Lagier J.C."/>
            <person name="Raoult D."/>
        </authorList>
    </citation>
    <scope>NUCLEOTIDE SEQUENCE [LARGE SCALE GENOMIC DNA]</scope>
    <source>
        <strain evidence="19">Vm-5</strain>
    </source>
</reference>
<evidence type="ECO:0000256" key="10">
    <source>
        <dbReference type="ARBA" id="ARBA00022842"/>
    </source>
</evidence>
<evidence type="ECO:0000256" key="3">
    <source>
        <dbReference type="ARBA" id="ARBA00009562"/>
    </source>
</evidence>
<dbReference type="GO" id="GO:0000162">
    <property type="term" value="P:L-tryptophan biosynthetic process"/>
    <property type="evidence" value="ECO:0007669"/>
    <property type="project" value="UniProtKB-UniPathway"/>
</dbReference>
<evidence type="ECO:0000256" key="5">
    <source>
        <dbReference type="ARBA" id="ARBA00012266"/>
    </source>
</evidence>
<proteinExistence type="inferred from homology"/>
<keyword evidence="11 15" id="KW-0057">Aromatic amino acid biosynthesis</keyword>
<dbReference type="eggNOG" id="COG0147">
    <property type="taxonomic scope" value="Bacteria"/>
</dbReference>
<dbReference type="PANTHER" id="PTHR11236:SF48">
    <property type="entry name" value="ISOCHORISMATE SYNTHASE MENF"/>
    <property type="match status" value="1"/>
</dbReference>
<evidence type="ECO:0000256" key="6">
    <source>
        <dbReference type="ARBA" id="ARBA00020653"/>
    </source>
</evidence>
<dbReference type="PANTHER" id="PTHR11236">
    <property type="entry name" value="AMINOBENZOATE/ANTHRANILATE SYNTHASE"/>
    <property type="match status" value="1"/>
</dbReference>
<keyword evidence="7 15" id="KW-0028">Amino-acid biosynthesis</keyword>
<gene>
    <name evidence="15 18" type="primary">trpE</name>
    <name evidence="18" type="ORF">BN990_03402</name>
</gene>
<dbReference type="InterPro" id="IPR019999">
    <property type="entry name" value="Anth_synth_I-like"/>
</dbReference>
<protein>
    <recommendedName>
        <fullName evidence="6 15">Anthranilate synthase component 1</fullName>
        <ecNumber evidence="5 15">4.1.3.27</ecNumber>
    </recommendedName>
</protein>
<evidence type="ECO:0000259" key="16">
    <source>
        <dbReference type="Pfam" id="PF00425"/>
    </source>
</evidence>
<keyword evidence="12 15" id="KW-0456">Lyase</keyword>
<dbReference type="NCBIfam" id="TIGR00564">
    <property type="entry name" value="trpE_most"/>
    <property type="match status" value="1"/>
</dbReference>
<evidence type="ECO:0000256" key="7">
    <source>
        <dbReference type="ARBA" id="ARBA00022605"/>
    </source>
</evidence>
<feature type="domain" description="Chorismate-utilising enzyme C-terminal" evidence="16">
    <location>
        <begin position="198"/>
        <end position="451"/>
    </location>
</feature>
<evidence type="ECO:0000256" key="1">
    <source>
        <dbReference type="ARBA" id="ARBA00001946"/>
    </source>
</evidence>
<evidence type="ECO:0000256" key="2">
    <source>
        <dbReference type="ARBA" id="ARBA00004873"/>
    </source>
</evidence>
<evidence type="ECO:0000256" key="8">
    <source>
        <dbReference type="ARBA" id="ARBA00022723"/>
    </source>
</evidence>
<comment type="pathway">
    <text evidence="2 15">Amino-acid biosynthesis; L-tryptophan biosynthesis; L-tryptophan from chorismate: step 1/5.</text>
</comment>
<comment type="subunit">
    <text evidence="4 15">Heterotetramer consisting of two non-identical subunits: a beta subunit (TrpG) and a large alpha subunit (TrpE).</text>
</comment>
<evidence type="ECO:0000256" key="15">
    <source>
        <dbReference type="RuleBase" id="RU364045"/>
    </source>
</evidence>
<dbReference type="STRING" id="1462526.BN990_03402"/>
<dbReference type="UniPathway" id="UPA00035">
    <property type="reaction ID" value="UER00040"/>
</dbReference>
<evidence type="ECO:0000259" key="17">
    <source>
        <dbReference type="Pfam" id="PF04715"/>
    </source>
</evidence>